<protein>
    <submittedName>
        <fullName evidence="2">Uncharacterized protein</fullName>
    </submittedName>
</protein>
<feature type="compositionally biased region" description="Basic and acidic residues" evidence="1">
    <location>
        <begin position="103"/>
        <end position="113"/>
    </location>
</feature>
<feature type="region of interest" description="Disordered" evidence="1">
    <location>
        <begin position="36"/>
        <end position="63"/>
    </location>
</feature>
<organism evidence="2 3">
    <name type="scientific">Trichogramma kaykai</name>
    <dbReference type="NCBI Taxonomy" id="54128"/>
    <lineage>
        <taxon>Eukaryota</taxon>
        <taxon>Metazoa</taxon>
        <taxon>Ecdysozoa</taxon>
        <taxon>Arthropoda</taxon>
        <taxon>Hexapoda</taxon>
        <taxon>Insecta</taxon>
        <taxon>Pterygota</taxon>
        <taxon>Neoptera</taxon>
        <taxon>Endopterygota</taxon>
        <taxon>Hymenoptera</taxon>
        <taxon>Apocrita</taxon>
        <taxon>Proctotrupomorpha</taxon>
        <taxon>Chalcidoidea</taxon>
        <taxon>Trichogrammatidae</taxon>
        <taxon>Trichogramma</taxon>
    </lineage>
</organism>
<dbReference type="AlphaFoldDB" id="A0ABD2VYY5"/>
<keyword evidence="3" id="KW-1185">Reference proteome</keyword>
<dbReference type="Proteomes" id="UP001627154">
    <property type="component" value="Unassembled WGS sequence"/>
</dbReference>
<feature type="compositionally biased region" description="Polar residues" evidence="1">
    <location>
        <begin position="114"/>
        <end position="124"/>
    </location>
</feature>
<reference evidence="2 3" key="1">
    <citation type="journal article" date="2024" name="bioRxiv">
        <title>A reference genome for Trichogramma kaykai: A tiny desert-dwelling parasitoid wasp with competing sex-ratio distorters.</title>
        <authorList>
            <person name="Culotta J."/>
            <person name="Lindsey A.R."/>
        </authorList>
    </citation>
    <scope>NUCLEOTIDE SEQUENCE [LARGE SCALE GENOMIC DNA]</scope>
    <source>
        <strain evidence="2 3">KSX58</strain>
    </source>
</reference>
<evidence type="ECO:0000313" key="2">
    <source>
        <dbReference type="EMBL" id="KAL3385964.1"/>
    </source>
</evidence>
<evidence type="ECO:0000313" key="3">
    <source>
        <dbReference type="Proteomes" id="UP001627154"/>
    </source>
</evidence>
<feature type="region of interest" description="Disordered" evidence="1">
    <location>
        <begin position="103"/>
        <end position="133"/>
    </location>
</feature>
<evidence type="ECO:0000256" key="1">
    <source>
        <dbReference type="SAM" id="MobiDB-lite"/>
    </source>
</evidence>
<comment type="caution">
    <text evidence="2">The sequence shown here is derived from an EMBL/GenBank/DDBJ whole genome shotgun (WGS) entry which is preliminary data.</text>
</comment>
<proteinExistence type="predicted"/>
<accession>A0ABD2VYY5</accession>
<dbReference type="EMBL" id="JBJJXI010000149">
    <property type="protein sequence ID" value="KAL3385964.1"/>
    <property type="molecule type" value="Genomic_DNA"/>
</dbReference>
<sequence>MHKDKDTCPHAYIHKREFVNRSQTKGRRAWRAHQSVNNHSLNVFHPQRKEASSEPNPSSQLVTRYKSSRDYSDFINKRPFIHACIIQSGSASYRSCERVRYPRPTKESLESKKNSLASSPNVASSKGCDDENDDDDAGLRCRLYDAYVFSRQRPIIYESFPQMHKRMQ</sequence>
<gene>
    <name evidence="2" type="ORF">TKK_018482</name>
</gene>
<feature type="compositionally biased region" description="Polar residues" evidence="1">
    <location>
        <begin position="53"/>
        <end position="62"/>
    </location>
</feature>
<name>A0ABD2VYY5_9HYME</name>